<feature type="transmembrane region" description="Helical" evidence="10">
    <location>
        <begin position="365"/>
        <end position="386"/>
    </location>
</feature>
<evidence type="ECO:0000256" key="4">
    <source>
        <dbReference type="ARBA" id="ARBA00022475"/>
    </source>
</evidence>
<evidence type="ECO:0000256" key="5">
    <source>
        <dbReference type="ARBA" id="ARBA00022692"/>
    </source>
</evidence>
<dbReference type="STRING" id="1688.BCUN_1797"/>
<evidence type="ECO:0000256" key="1">
    <source>
        <dbReference type="ARBA" id="ARBA00004651"/>
    </source>
</evidence>
<keyword evidence="12" id="KW-1185">Reference proteome</keyword>
<comment type="similarity">
    <text evidence="2">Belongs to the amino acid-polyamine-organocation (APC) superfamily. Basic amino acid/polyamine antiporter (APA) (TC 2.A.3.2) family.</text>
</comment>
<feature type="transmembrane region" description="Helical" evidence="10">
    <location>
        <begin position="455"/>
        <end position="473"/>
    </location>
</feature>
<organism evidence="11 12">
    <name type="scientific">Bifidobacterium cuniculi</name>
    <dbReference type="NCBI Taxonomy" id="1688"/>
    <lineage>
        <taxon>Bacteria</taxon>
        <taxon>Bacillati</taxon>
        <taxon>Actinomycetota</taxon>
        <taxon>Actinomycetes</taxon>
        <taxon>Bifidobacteriales</taxon>
        <taxon>Bifidobacteriaceae</taxon>
        <taxon>Bifidobacterium</taxon>
    </lineage>
</organism>
<evidence type="ECO:0000313" key="12">
    <source>
        <dbReference type="Proteomes" id="UP000029067"/>
    </source>
</evidence>
<feature type="transmembrane region" description="Helical" evidence="10">
    <location>
        <begin position="317"/>
        <end position="344"/>
    </location>
</feature>
<feature type="region of interest" description="Disordered" evidence="9">
    <location>
        <begin position="1"/>
        <end position="27"/>
    </location>
</feature>
<feature type="transmembrane region" description="Helical" evidence="10">
    <location>
        <begin position="66"/>
        <end position="84"/>
    </location>
</feature>
<dbReference type="Proteomes" id="UP000029067">
    <property type="component" value="Unassembled WGS sequence"/>
</dbReference>
<feature type="transmembrane region" description="Helical" evidence="10">
    <location>
        <begin position="104"/>
        <end position="122"/>
    </location>
</feature>
<dbReference type="GO" id="GO:0005886">
    <property type="term" value="C:plasma membrane"/>
    <property type="evidence" value="ECO:0007669"/>
    <property type="project" value="UniProtKB-SubCell"/>
</dbReference>
<dbReference type="AlphaFoldDB" id="A0A087AT55"/>
<gene>
    <name evidence="11" type="ORF">BCUN_1797</name>
</gene>
<dbReference type="PANTHER" id="PTHR42770">
    <property type="entry name" value="AMINO ACID TRANSPORTER-RELATED"/>
    <property type="match status" value="1"/>
</dbReference>
<keyword evidence="4" id="KW-1003">Cell membrane</keyword>
<keyword evidence="7 10" id="KW-1133">Transmembrane helix</keyword>
<keyword evidence="5 10" id="KW-0812">Transmembrane</keyword>
<proteinExistence type="inferred from homology"/>
<feature type="transmembrane region" description="Helical" evidence="10">
    <location>
        <begin position="33"/>
        <end position="54"/>
    </location>
</feature>
<feature type="transmembrane region" description="Helical" evidence="10">
    <location>
        <begin position="433"/>
        <end position="449"/>
    </location>
</feature>
<dbReference type="InterPro" id="IPR050367">
    <property type="entry name" value="APC_superfamily"/>
</dbReference>
<evidence type="ECO:0000256" key="9">
    <source>
        <dbReference type="SAM" id="MobiDB-lite"/>
    </source>
</evidence>
<sequence>MAGTRHAQRSDTAVPAQSPSAQSPHSVPVAQPAQVGFVALFALVISAMVGGGVFSLPQNMAQHASMGGQLIAWAITGVGMWFIVDTLRILTIVQPDLKDGLYSYARYGFGGFVGFLVAYGYWICNCFSLVAYGVLVMSTMDIFLPGTFINGNNLLSVLVSSAIMWLMVGISMLGVTTGALINVVGTVCKIVPVVVFIIAMLTLFRGGIALHDFWGMAADGAPLAFDLSRVGSQVSGSMLVTLWLFIGMEGAVVVSGSARSSKDVSRATVAGYLTVLVLYVLVSILPLGVYDMDALGAMPNPSMSIIMGERFGTWGGAMVNVGVIVSVLFAWLVWTIMISQMPLFAARDGLFPRSFCRQNRHGAPAVGLLWTGVVCQVLFLVCHFVQGDAWNVMISITSVMAMPCYLLCCLYLWRLVRRRPTLFAAGGVTRRRALAVGILGSLFSLFLVYSAGLHYLMVACALFAIGLPIYAVARRQRAPGERFLSRRELILFAAIVVVGVIGVVGTWRSGMFG</sequence>
<evidence type="ECO:0000256" key="2">
    <source>
        <dbReference type="ARBA" id="ARBA00008220"/>
    </source>
</evidence>
<dbReference type="PIRSF" id="PIRSF006060">
    <property type="entry name" value="AA_transporter"/>
    <property type="match status" value="1"/>
</dbReference>
<feature type="transmembrane region" description="Helical" evidence="10">
    <location>
        <begin position="269"/>
        <end position="290"/>
    </location>
</feature>
<accession>A0A087AT55</accession>
<dbReference type="PANTHER" id="PTHR42770:SF4">
    <property type="entry name" value="ARGININE_ORNITHINE ANTIPORTER-RELATED"/>
    <property type="match status" value="1"/>
</dbReference>
<dbReference type="eggNOG" id="COG0531">
    <property type="taxonomic scope" value="Bacteria"/>
</dbReference>
<dbReference type="NCBIfam" id="TIGR00905">
    <property type="entry name" value="2A0302"/>
    <property type="match status" value="1"/>
</dbReference>
<feature type="transmembrane region" description="Helical" evidence="10">
    <location>
        <begin position="155"/>
        <end position="181"/>
    </location>
</feature>
<feature type="transmembrane region" description="Helical" evidence="10">
    <location>
        <begin position="234"/>
        <end position="257"/>
    </location>
</feature>
<reference evidence="11 12" key="1">
    <citation type="submission" date="2014-03" db="EMBL/GenBank/DDBJ databases">
        <title>Genomics of Bifidobacteria.</title>
        <authorList>
            <person name="Ventura M."/>
            <person name="Milani C."/>
            <person name="Lugli G.A."/>
        </authorList>
    </citation>
    <scope>NUCLEOTIDE SEQUENCE [LARGE SCALE GENOMIC DNA]</scope>
    <source>
        <strain evidence="11 12">LMG 10738</strain>
    </source>
</reference>
<keyword evidence="6" id="KW-0029">Amino-acid transport</keyword>
<evidence type="ECO:0000256" key="10">
    <source>
        <dbReference type="SAM" id="Phobius"/>
    </source>
</evidence>
<comment type="caution">
    <text evidence="11">The sequence shown here is derived from an EMBL/GenBank/DDBJ whole genome shotgun (WGS) entry which is preliminary data.</text>
</comment>
<keyword evidence="8 10" id="KW-0472">Membrane</keyword>
<dbReference type="GO" id="GO:0006865">
    <property type="term" value="P:amino acid transport"/>
    <property type="evidence" value="ECO:0007669"/>
    <property type="project" value="UniProtKB-KW"/>
</dbReference>
<evidence type="ECO:0000256" key="6">
    <source>
        <dbReference type="ARBA" id="ARBA00022970"/>
    </source>
</evidence>
<feature type="transmembrane region" description="Helical" evidence="10">
    <location>
        <begin position="193"/>
        <end position="214"/>
    </location>
</feature>
<comment type="subcellular location">
    <subcellularLocation>
        <location evidence="1">Cell membrane</location>
        <topology evidence="1">Multi-pass membrane protein</topology>
    </subcellularLocation>
</comment>
<feature type="transmembrane region" description="Helical" evidence="10">
    <location>
        <begin position="129"/>
        <end position="149"/>
    </location>
</feature>
<dbReference type="RefSeq" id="WP_051920928.1">
    <property type="nucleotide sequence ID" value="NZ_JGYV01000013.1"/>
</dbReference>
<dbReference type="OrthoDB" id="3185104at2"/>
<evidence type="ECO:0000313" key="11">
    <source>
        <dbReference type="EMBL" id="KFI61955.1"/>
    </source>
</evidence>
<dbReference type="Gene3D" id="1.20.1740.10">
    <property type="entry name" value="Amino acid/polyamine transporter I"/>
    <property type="match status" value="1"/>
</dbReference>
<keyword evidence="3" id="KW-0813">Transport</keyword>
<feature type="transmembrane region" description="Helical" evidence="10">
    <location>
        <begin position="392"/>
        <end position="413"/>
    </location>
</feature>
<evidence type="ECO:0000256" key="3">
    <source>
        <dbReference type="ARBA" id="ARBA00022448"/>
    </source>
</evidence>
<dbReference type="GO" id="GO:0022857">
    <property type="term" value="F:transmembrane transporter activity"/>
    <property type="evidence" value="ECO:0007669"/>
    <property type="project" value="InterPro"/>
</dbReference>
<dbReference type="InterPro" id="IPR002293">
    <property type="entry name" value="AA/rel_permease1"/>
</dbReference>
<protein>
    <submittedName>
        <fullName evidence="11">Amino acid permease</fullName>
    </submittedName>
</protein>
<dbReference type="Pfam" id="PF13520">
    <property type="entry name" value="AA_permease_2"/>
    <property type="match status" value="1"/>
</dbReference>
<dbReference type="EMBL" id="JGYV01000013">
    <property type="protein sequence ID" value="KFI61955.1"/>
    <property type="molecule type" value="Genomic_DNA"/>
</dbReference>
<feature type="compositionally biased region" description="Low complexity" evidence="9">
    <location>
        <begin position="13"/>
        <end position="27"/>
    </location>
</feature>
<name>A0A087AT55_9BIFI</name>
<evidence type="ECO:0000256" key="8">
    <source>
        <dbReference type="ARBA" id="ARBA00023136"/>
    </source>
</evidence>
<dbReference type="InterPro" id="IPR004754">
    <property type="entry name" value="Amino_acid_antiprt"/>
</dbReference>
<feature type="transmembrane region" description="Helical" evidence="10">
    <location>
        <begin position="489"/>
        <end position="507"/>
    </location>
</feature>
<evidence type="ECO:0000256" key="7">
    <source>
        <dbReference type="ARBA" id="ARBA00022989"/>
    </source>
</evidence>